<dbReference type="PANTHER" id="PTHR43332">
    <property type="entry name" value="INNER MEMBRANE TRANSPORT PERMEASE YADH-RELATED"/>
    <property type="match status" value="1"/>
</dbReference>
<feature type="transmembrane region" description="Helical" evidence="6">
    <location>
        <begin position="230"/>
        <end position="250"/>
    </location>
</feature>
<accession>W0DW22</accession>
<evidence type="ECO:0000256" key="4">
    <source>
        <dbReference type="ARBA" id="ARBA00022989"/>
    </source>
</evidence>
<dbReference type="PANTHER" id="PTHR43332:SF2">
    <property type="entry name" value="INNER MEMBRANE TRANSPORT PERMEASE YADH"/>
    <property type="match status" value="1"/>
</dbReference>
<evidence type="ECO:0000259" key="7">
    <source>
        <dbReference type="PROSITE" id="PS51012"/>
    </source>
</evidence>
<feature type="transmembrane region" description="Helical" evidence="6">
    <location>
        <begin position="57"/>
        <end position="78"/>
    </location>
</feature>
<evidence type="ECO:0000256" key="3">
    <source>
        <dbReference type="ARBA" id="ARBA00022692"/>
    </source>
</evidence>
<dbReference type="GO" id="GO:0140359">
    <property type="term" value="F:ABC-type transporter activity"/>
    <property type="evidence" value="ECO:0007669"/>
    <property type="project" value="InterPro"/>
</dbReference>
<evidence type="ECO:0000313" key="8">
    <source>
        <dbReference type="EMBL" id="AHF02785.1"/>
    </source>
</evidence>
<feature type="transmembrane region" description="Helical" evidence="6">
    <location>
        <begin position="25"/>
        <end position="45"/>
    </location>
</feature>
<dbReference type="KEGG" id="mpur:MARPU_02100"/>
<dbReference type="AlphaFoldDB" id="W0DW22"/>
<gene>
    <name evidence="8" type="ORF">MARPU_02100</name>
</gene>
<evidence type="ECO:0000256" key="6">
    <source>
        <dbReference type="RuleBase" id="RU361157"/>
    </source>
</evidence>
<proteinExistence type="inferred from homology"/>
<protein>
    <recommendedName>
        <fullName evidence="6">Transport permease protein</fullName>
    </recommendedName>
</protein>
<feature type="transmembrane region" description="Helical" evidence="6">
    <location>
        <begin position="145"/>
        <end position="166"/>
    </location>
</feature>
<feature type="transmembrane region" description="Helical" evidence="6">
    <location>
        <begin position="105"/>
        <end position="133"/>
    </location>
</feature>
<dbReference type="PROSITE" id="PS51012">
    <property type="entry name" value="ABC_TM2"/>
    <property type="match status" value="1"/>
</dbReference>
<dbReference type="NCBIfam" id="NF011648">
    <property type="entry name" value="PRK15066.1"/>
    <property type="match status" value="1"/>
</dbReference>
<evidence type="ECO:0000256" key="1">
    <source>
        <dbReference type="ARBA" id="ARBA00004141"/>
    </source>
</evidence>
<feature type="transmembrane region" description="Helical" evidence="6">
    <location>
        <begin position="172"/>
        <end position="193"/>
    </location>
</feature>
<dbReference type="InterPro" id="IPR052522">
    <property type="entry name" value="ABC-2_transport_permease"/>
</dbReference>
<comment type="similarity">
    <text evidence="2 6">Belongs to the ABC-2 integral membrane protein family.</text>
</comment>
<dbReference type="PIRSF" id="PIRSF006648">
    <property type="entry name" value="DrrB"/>
    <property type="match status" value="1"/>
</dbReference>
<organism evidence="8 9">
    <name type="scientific">Marichromatium purpuratum 984</name>
    <dbReference type="NCBI Taxonomy" id="765910"/>
    <lineage>
        <taxon>Bacteria</taxon>
        <taxon>Pseudomonadati</taxon>
        <taxon>Pseudomonadota</taxon>
        <taxon>Gammaproteobacteria</taxon>
        <taxon>Chromatiales</taxon>
        <taxon>Chromatiaceae</taxon>
        <taxon>Marichromatium</taxon>
    </lineage>
</organism>
<keyword evidence="5 6" id="KW-0472">Membrane</keyword>
<evidence type="ECO:0000313" key="9">
    <source>
        <dbReference type="Proteomes" id="UP000005275"/>
    </source>
</evidence>
<keyword evidence="6" id="KW-1003">Cell membrane</keyword>
<dbReference type="eggNOG" id="COG0842">
    <property type="taxonomic scope" value="Bacteria"/>
</dbReference>
<dbReference type="Proteomes" id="UP000005275">
    <property type="component" value="Chromosome"/>
</dbReference>
<dbReference type="EMBL" id="CP007031">
    <property type="protein sequence ID" value="AHF02785.1"/>
    <property type="molecule type" value="Genomic_DNA"/>
</dbReference>
<keyword evidence="9" id="KW-1185">Reference proteome</keyword>
<sequence>MVETYRYWITFQTIFTKEILRFSRIWVQTILPSVITTTLYFVIFGRLIGERIGEMDGVAYLEFIVPGLALMSVITNAYSNVVSSFYSSKFSRYIEELLVSPAPNWVILAGYVAGGAARGMVVGVAVMVVAMLFTDIEVHSYGVTLLVFLMTAVLFALGGFINAVYANSFDDISIIPTFVLTPLTYLGGVFYSIELLPEFWQGVSMANPVLYMVNAFRYGLLGISDIPLGTAFAMIAAFIVALAAYSLHLLRRGIGIKN</sequence>
<dbReference type="STRING" id="765910.MARPU_02100"/>
<keyword evidence="6" id="KW-0813">Transport</keyword>
<name>W0DW22_MARPU</name>
<dbReference type="InterPro" id="IPR000412">
    <property type="entry name" value="ABC_2_transport"/>
</dbReference>
<evidence type="ECO:0000256" key="5">
    <source>
        <dbReference type="ARBA" id="ARBA00023136"/>
    </source>
</evidence>
<reference evidence="8 9" key="1">
    <citation type="submission" date="2013-12" db="EMBL/GenBank/DDBJ databases">
        <authorList>
            <consortium name="DOE Joint Genome Institute"/>
            <person name="Bryant D.A."/>
            <person name="Huntemann M."/>
            <person name="Han J."/>
            <person name="Chen A."/>
            <person name="Kyrpides N."/>
            <person name="Mavromatis K."/>
            <person name="Markowitz V."/>
            <person name="Palaniappan K."/>
            <person name="Ivanova N."/>
            <person name="Schaumberg A."/>
            <person name="Pati A."/>
            <person name="Liolios K."/>
            <person name="Nordberg H.P."/>
            <person name="Cantor M.N."/>
            <person name="Hua S.X."/>
            <person name="Woyke T."/>
        </authorList>
    </citation>
    <scope>NUCLEOTIDE SEQUENCE [LARGE SCALE GENOMIC DNA]</scope>
    <source>
        <strain evidence="8 9">984</strain>
    </source>
</reference>
<feature type="domain" description="ABC transmembrane type-2" evidence="7">
    <location>
        <begin position="24"/>
        <end position="253"/>
    </location>
</feature>
<dbReference type="HOGENOM" id="CLU_039483_3_0_6"/>
<dbReference type="GO" id="GO:0043190">
    <property type="term" value="C:ATP-binding cassette (ABC) transporter complex"/>
    <property type="evidence" value="ECO:0007669"/>
    <property type="project" value="InterPro"/>
</dbReference>
<keyword evidence="3 6" id="KW-0812">Transmembrane</keyword>
<dbReference type="InterPro" id="IPR013525">
    <property type="entry name" value="ABC2_TM"/>
</dbReference>
<dbReference type="Pfam" id="PF01061">
    <property type="entry name" value="ABC2_membrane"/>
    <property type="match status" value="1"/>
</dbReference>
<evidence type="ECO:0000256" key="2">
    <source>
        <dbReference type="ARBA" id="ARBA00007783"/>
    </source>
</evidence>
<dbReference type="PRINTS" id="PR00164">
    <property type="entry name" value="ABC2TRNSPORT"/>
</dbReference>
<dbReference type="InterPro" id="IPR047817">
    <property type="entry name" value="ABC2_TM_bact-type"/>
</dbReference>
<comment type="subcellular location">
    <subcellularLocation>
        <location evidence="6">Cell inner membrane</location>
        <topology evidence="6">Multi-pass membrane protein</topology>
    </subcellularLocation>
    <subcellularLocation>
        <location evidence="1">Membrane</location>
        <topology evidence="1">Multi-pass membrane protein</topology>
    </subcellularLocation>
</comment>
<keyword evidence="4 6" id="KW-1133">Transmembrane helix</keyword>
<dbReference type="OrthoDB" id="9804001at2"/>
<dbReference type="RefSeq" id="WP_005222385.1">
    <property type="nucleotide sequence ID" value="NZ_CP007031.1"/>
</dbReference>